<evidence type="ECO:0000256" key="2">
    <source>
        <dbReference type="SAM" id="Phobius"/>
    </source>
</evidence>
<dbReference type="InterPro" id="IPR052502">
    <property type="entry name" value="FAM241_domain"/>
</dbReference>
<organism evidence="4 5">
    <name type="scientific">Aphanomyces stellatus</name>
    <dbReference type="NCBI Taxonomy" id="120398"/>
    <lineage>
        <taxon>Eukaryota</taxon>
        <taxon>Sar</taxon>
        <taxon>Stramenopiles</taxon>
        <taxon>Oomycota</taxon>
        <taxon>Saprolegniomycetes</taxon>
        <taxon>Saprolegniales</taxon>
        <taxon>Verrucalvaceae</taxon>
        <taxon>Aphanomyces</taxon>
    </lineage>
</organism>
<proteinExistence type="predicted"/>
<dbReference type="PANTHER" id="PTHR33690:SF3">
    <property type="entry name" value="UBIQUITIN-LIKE DOMAIN-CONTAINING PROTEIN"/>
    <property type="match status" value="1"/>
</dbReference>
<dbReference type="EMBL" id="CAADRA010006378">
    <property type="protein sequence ID" value="VFT94710.1"/>
    <property type="molecule type" value="Genomic_DNA"/>
</dbReference>
<feature type="compositionally biased region" description="Low complexity" evidence="1">
    <location>
        <begin position="36"/>
        <end position="64"/>
    </location>
</feature>
<evidence type="ECO:0000313" key="3">
    <source>
        <dbReference type="EMBL" id="KAF0690664.1"/>
    </source>
</evidence>
<evidence type="ECO:0000313" key="4">
    <source>
        <dbReference type="EMBL" id="VFT94710.1"/>
    </source>
</evidence>
<reference evidence="4 5" key="1">
    <citation type="submission" date="2019-03" db="EMBL/GenBank/DDBJ databases">
        <authorList>
            <person name="Gaulin E."/>
            <person name="Dumas B."/>
        </authorList>
    </citation>
    <scope>NUCLEOTIDE SEQUENCE [LARGE SCALE GENOMIC DNA]</scope>
    <source>
        <strain evidence="4">CBS 568.67</strain>
    </source>
</reference>
<dbReference type="Proteomes" id="UP000332933">
    <property type="component" value="Unassembled WGS sequence"/>
</dbReference>
<sequence>MVHIINGEIVQDNDPRVQARKRNSAAPASNIGGFGRPAAGGAQQRGGPPTGTPQQAPAGGNAAPNPLSQVASAIGMEGTVLIPAVPALSFRSVAVEKIYLIIFAVLVIMVGWRALAFGAIGYFIYQHQLNQPNAP</sequence>
<dbReference type="OrthoDB" id="10060343at2759"/>
<reference evidence="3" key="2">
    <citation type="submission" date="2019-06" db="EMBL/GenBank/DDBJ databases">
        <title>Genomics analysis of Aphanomyces spp. identifies a new class of oomycete effector associated with host adaptation.</title>
        <authorList>
            <person name="Gaulin E."/>
        </authorList>
    </citation>
    <scope>NUCLEOTIDE SEQUENCE</scope>
    <source>
        <strain evidence="3">CBS 578.67</strain>
    </source>
</reference>
<evidence type="ECO:0000313" key="5">
    <source>
        <dbReference type="Proteomes" id="UP000332933"/>
    </source>
</evidence>
<feature type="transmembrane region" description="Helical" evidence="2">
    <location>
        <begin position="98"/>
        <end position="125"/>
    </location>
</feature>
<evidence type="ECO:0000256" key="1">
    <source>
        <dbReference type="SAM" id="MobiDB-lite"/>
    </source>
</evidence>
<feature type="region of interest" description="Disordered" evidence="1">
    <location>
        <begin position="13"/>
        <end position="64"/>
    </location>
</feature>
<keyword evidence="5" id="KW-1185">Reference proteome</keyword>
<protein>
    <submittedName>
        <fullName evidence="4">Aste57867_17970 protein</fullName>
    </submittedName>
</protein>
<dbReference type="EMBL" id="VJMH01006357">
    <property type="protein sequence ID" value="KAF0690664.1"/>
    <property type="molecule type" value="Genomic_DNA"/>
</dbReference>
<dbReference type="AlphaFoldDB" id="A0A485L971"/>
<keyword evidence="2" id="KW-1133">Transmembrane helix</keyword>
<keyword evidence="2" id="KW-0812">Transmembrane</keyword>
<accession>A0A485L971</accession>
<name>A0A485L971_9STRA</name>
<keyword evidence="2" id="KW-0472">Membrane</keyword>
<dbReference type="PANTHER" id="PTHR33690">
    <property type="entry name" value="DUF4605 DOMAIN-CONTAINING PROTEIN"/>
    <property type="match status" value="1"/>
</dbReference>
<gene>
    <name evidence="4" type="primary">Aste57867_17970</name>
    <name evidence="3" type="ORF">As57867_017908</name>
    <name evidence="4" type="ORF">ASTE57867_17970</name>
</gene>